<evidence type="ECO:0000256" key="16">
    <source>
        <dbReference type="ARBA" id="ARBA00058961"/>
    </source>
</evidence>
<dbReference type="InterPro" id="IPR025287">
    <property type="entry name" value="WAK_GUB"/>
</dbReference>
<dbReference type="EnsemblPlants" id="KQK07264">
    <property type="protein sequence ID" value="KQK07264"/>
    <property type="gene ID" value="BRADI_2g34187v3"/>
</dbReference>
<evidence type="ECO:0000256" key="1">
    <source>
        <dbReference type="ARBA" id="ARBA00004479"/>
    </source>
</evidence>
<evidence type="ECO:0000313" key="25">
    <source>
        <dbReference type="Proteomes" id="UP000008810"/>
    </source>
</evidence>
<dbReference type="InterPro" id="IPR018097">
    <property type="entry name" value="EGF_Ca-bd_CS"/>
</dbReference>
<dbReference type="FunFam" id="3.30.200.20:FF:000043">
    <property type="entry name" value="Wall-associated receptor kinase 2"/>
    <property type="match status" value="1"/>
</dbReference>
<name>A0A0Q3G7C9_BRADI</name>
<dbReference type="InterPro" id="IPR001245">
    <property type="entry name" value="Ser-Thr/Tyr_kinase_cat_dom"/>
</dbReference>
<dbReference type="SMART" id="SM00179">
    <property type="entry name" value="EGF_CA"/>
    <property type="match status" value="1"/>
</dbReference>
<keyword evidence="10" id="KW-0418">Kinase</keyword>
<dbReference type="EnsemblPlants" id="PNT71709">
    <property type="protein sequence ID" value="PNT71709"/>
    <property type="gene ID" value="BRADI_2g34187v3"/>
</dbReference>
<dbReference type="EMBL" id="CM000881">
    <property type="protein sequence ID" value="PNT71710.1"/>
    <property type="molecule type" value="Genomic_DNA"/>
</dbReference>
<evidence type="ECO:0000256" key="12">
    <source>
        <dbReference type="ARBA" id="ARBA00022989"/>
    </source>
</evidence>
<dbReference type="CDD" id="cd14066">
    <property type="entry name" value="STKc_IRAK"/>
    <property type="match status" value="1"/>
</dbReference>
<reference evidence="23 24" key="1">
    <citation type="journal article" date="2010" name="Nature">
        <title>Genome sequencing and analysis of the model grass Brachypodium distachyon.</title>
        <authorList>
            <consortium name="International Brachypodium Initiative"/>
        </authorList>
    </citation>
    <scope>NUCLEOTIDE SEQUENCE [LARGE SCALE GENOMIC DNA]</scope>
    <source>
        <strain evidence="23">Bd21</strain>
        <strain evidence="24">cv. Bd21</strain>
    </source>
</reference>
<keyword evidence="9 18" id="KW-0547">Nucleotide-binding</keyword>
<dbReference type="PROSITE" id="PS00010">
    <property type="entry name" value="ASX_HYDROXYL"/>
    <property type="match status" value="1"/>
</dbReference>
<keyword evidence="12 20" id="KW-1133">Transmembrane helix</keyword>
<keyword evidence="3 17" id="KW-0245">EGF-like domain</keyword>
<dbReference type="InterPro" id="IPR001881">
    <property type="entry name" value="EGF-like_Ca-bd_dom"/>
</dbReference>
<dbReference type="SUPFAM" id="SSF57196">
    <property type="entry name" value="EGF/Laminin"/>
    <property type="match status" value="1"/>
</dbReference>
<evidence type="ECO:0000256" key="17">
    <source>
        <dbReference type="PROSITE-ProRule" id="PRU00076"/>
    </source>
</evidence>
<organism evidence="23">
    <name type="scientific">Brachypodium distachyon</name>
    <name type="common">Purple false brome</name>
    <name type="synonym">Trachynia distachya</name>
    <dbReference type="NCBI Taxonomy" id="15368"/>
    <lineage>
        <taxon>Eukaryota</taxon>
        <taxon>Viridiplantae</taxon>
        <taxon>Streptophyta</taxon>
        <taxon>Embryophyta</taxon>
        <taxon>Tracheophyta</taxon>
        <taxon>Spermatophyta</taxon>
        <taxon>Magnoliopsida</taxon>
        <taxon>Liliopsida</taxon>
        <taxon>Poales</taxon>
        <taxon>Poaceae</taxon>
        <taxon>BOP clade</taxon>
        <taxon>Pooideae</taxon>
        <taxon>Stipodae</taxon>
        <taxon>Brachypodieae</taxon>
        <taxon>Brachypodium</taxon>
    </lineage>
</organism>
<evidence type="ECO:0000256" key="9">
    <source>
        <dbReference type="ARBA" id="ARBA00022741"/>
    </source>
</evidence>
<feature type="domain" description="EGF-like" evidence="22">
    <location>
        <begin position="318"/>
        <end position="354"/>
    </location>
</feature>
<comment type="function">
    <text evidence="16">Serine/threonine-protein kinase that may function as a signaling receptor of extracellular matrix component. Binding to pectin may have significance in the control of cell expansion, morphogenesis and development.</text>
</comment>
<dbReference type="Gramene" id="PNT71707">
    <property type="protein sequence ID" value="PNT71707"/>
    <property type="gene ID" value="BRADI_2g34187v3"/>
</dbReference>
<evidence type="ECO:0000313" key="24">
    <source>
        <dbReference type="EnsemblPlants" id="KQK07264"/>
    </source>
</evidence>
<evidence type="ECO:0000259" key="22">
    <source>
        <dbReference type="PROSITE" id="PS50026"/>
    </source>
</evidence>
<dbReference type="PROSITE" id="PS50026">
    <property type="entry name" value="EGF_3"/>
    <property type="match status" value="1"/>
</dbReference>
<keyword evidence="25" id="KW-1185">Reference proteome</keyword>
<reference evidence="24" key="3">
    <citation type="submission" date="2018-08" db="UniProtKB">
        <authorList>
            <consortium name="EnsemblPlants"/>
        </authorList>
    </citation>
    <scope>IDENTIFICATION</scope>
    <source>
        <strain evidence="24">cv. Bd21</strain>
    </source>
</reference>
<dbReference type="Proteomes" id="UP000008810">
    <property type="component" value="Chromosome 2"/>
</dbReference>
<dbReference type="Gramene" id="PNT71710">
    <property type="protein sequence ID" value="PNT71710"/>
    <property type="gene ID" value="BRADI_2g34187v3"/>
</dbReference>
<evidence type="ECO:0000256" key="8">
    <source>
        <dbReference type="ARBA" id="ARBA00022737"/>
    </source>
</evidence>
<dbReference type="PANTHER" id="PTHR27005">
    <property type="entry name" value="WALL-ASSOCIATED RECEPTOR KINASE-LIKE 21"/>
    <property type="match status" value="1"/>
</dbReference>
<feature type="binding site" evidence="18">
    <location>
        <position position="471"/>
    </location>
    <ligand>
        <name>ATP</name>
        <dbReference type="ChEBI" id="CHEBI:30616"/>
    </ligand>
</feature>
<dbReference type="PANTHER" id="PTHR27005:SF174">
    <property type="entry name" value="WALL-ASSOCIATED RECEPTOR PROTEIN KINASE FAMILY PROTEIN-RELATED"/>
    <property type="match status" value="1"/>
</dbReference>
<dbReference type="GO" id="GO:0007166">
    <property type="term" value="P:cell surface receptor signaling pathway"/>
    <property type="evidence" value="ECO:0000318"/>
    <property type="project" value="GO_Central"/>
</dbReference>
<evidence type="ECO:0000256" key="4">
    <source>
        <dbReference type="ARBA" id="ARBA00022553"/>
    </source>
</evidence>
<keyword evidence="8" id="KW-0677">Repeat</keyword>
<dbReference type="GO" id="GO:0005524">
    <property type="term" value="F:ATP binding"/>
    <property type="evidence" value="ECO:0007669"/>
    <property type="project" value="UniProtKB-UniRule"/>
</dbReference>
<evidence type="ECO:0000256" key="6">
    <source>
        <dbReference type="ARBA" id="ARBA00022692"/>
    </source>
</evidence>
<accession>A0A0Q3G7C9</accession>
<gene>
    <name evidence="24" type="primary">LOC100830408</name>
    <name evidence="23" type="ORF">BRADI_2g34187v3</name>
</gene>
<evidence type="ECO:0000256" key="2">
    <source>
        <dbReference type="ARBA" id="ARBA00022527"/>
    </source>
</evidence>
<dbReference type="EnsemblPlants" id="PNT71708">
    <property type="protein sequence ID" value="PNT71708"/>
    <property type="gene ID" value="BRADI_2g34187v3"/>
</dbReference>
<dbReference type="CDD" id="cd00054">
    <property type="entry name" value="EGF_CA"/>
    <property type="match status" value="1"/>
</dbReference>
<dbReference type="RefSeq" id="XP_024314028.1">
    <property type="nucleotide sequence ID" value="XM_024458260.1"/>
</dbReference>
<dbReference type="InterPro" id="IPR000152">
    <property type="entry name" value="EGF-type_Asp/Asn_hydroxyl_site"/>
</dbReference>
<dbReference type="PROSITE" id="PS50011">
    <property type="entry name" value="PROTEIN_KINASE_DOM"/>
    <property type="match status" value="1"/>
</dbReference>
<dbReference type="PROSITE" id="PS00108">
    <property type="entry name" value="PROTEIN_KINASE_ST"/>
    <property type="match status" value="1"/>
</dbReference>
<comment type="subcellular location">
    <subcellularLocation>
        <location evidence="1">Membrane</location>
        <topology evidence="1">Single-pass type I membrane protein</topology>
    </subcellularLocation>
</comment>
<dbReference type="GO" id="GO:0005509">
    <property type="term" value="F:calcium ion binding"/>
    <property type="evidence" value="ECO:0007669"/>
    <property type="project" value="InterPro"/>
</dbReference>
<dbReference type="AlphaFoldDB" id="A0A0Q3G7C9"/>
<evidence type="ECO:0000256" key="5">
    <source>
        <dbReference type="ARBA" id="ARBA00022679"/>
    </source>
</evidence>
<evidence type="ECO:0008006" key="26">
    <source>
        <dbReference type="Google" id="ProtNLM"/>
    </source>
</evidence>
<keyword evidence="11 18" id="KW-0067">ATP-binding</keyword>
<dbReference type="FunFam" id="2.10.25.10:FF:000038">
    <property type="entry name" value="Fibrillin 2"/>
    <property type="match status" value="1"/>
</dbReference>
<dbReference type="GO" id="GO:0004674">
    <property type="term" value="F:protein serine/threonine kinase activity"/>
    <property type="evidence" value="ECO:0007669"/>
    <property type="project" value="UniProtKB-KW"/>
</dbReference>
<sequence length="767" mass="83807">MLDNFHFVYNGMVRAVAIAALHLLQLLAIVPLLLSANISLPNCISKCGDVSIPYPFGVGAGCYRKGFMLTCNVTYDPPKLFLGYDGAEVLNISLHDGMLHIDSGITRLTGSNGHTMNWGVSLDDSIFTVSEFSNKFIVLGCGFQFLVRLPYTEDTVVACASSCLHGYPVVATDGTCSGVGCCETSMPGARNSYTIELHPFSAGNYTSKPGKPFNATVAVVEKRWWGSKGQLMLLQKAISGGFGTLGSIPNSSQPVGIEAAVKWKFMNLSCAEALGSSDFGCVSNNSYCLDKTSRSPGYLCHCRDGFEGNPYIPNGCQDIDECTQPDKYPCFTRCVNTIGSYGCTCPVGTSGNPEKLNGCMEDGTKFSGSAVATGVAIVSGFVLLIFASILLRRKVRAQKDKRLRELFFKKNRGLLLQQLVDKDIAEKMIFSLEELEKATNKFNEARKIGNGGHGTVYKGILSDQRVVAIKKSKHAIESETDNFINEVAILSQVNHRNVVKLFGCCLETEVPLLVYEFISNGTLHDHIHVSSVLPLPWSERLRIILEISRSLAYLHSAASISIIHRDIKTANILLDDNLIAKVSDFGASRGIPIDQTRVTTVIQGTFGYLDPECYHTSRLTEKSDVYSFGVILVELLTRKKPHIYMSPTGDSLMAQFLLLQSQDKLCEILDPLVAKEGEDEAREVAEIAAMCLSSNGEHRPTMKQVEMRLEALRGGAATNVENSTGIEGHILNIPSVEVDNGKSSDSSNVSRRYSMEREMLSSMSFPR</sequence>
<evidence type="ECO:0000256" key="19">
    <source>
        <dbReference type="SAM" id="MobiDB-lite"/>
    </source>
</evidence>
<dbReference type="Gene3D" id="1.10.510.10">
    <property type="entry name" value="Transferase(Phosphotransferase) domain 1"/>
    <property type="match status" value="1"/>
</dbReference>
<dbReference type="RefSeq" id="XP_024314029.1">
    <property type="nucleotide sequence ID" value="XM_024458261.1"/>
</dbReference>
<dbReference type="OrthoDB" id="19903at2759"/>
<keyword evidence="13 20" id="KW-0472">Membrane</keyword>
<dbReference type="KEGG" id="bdi:100830408"/>
<dbReference type="InterPro" id="IPR017441">
    <property type="entry name" value="Protein_kinase_ATP_BS"/>
</dbReference>
<dbReference type="RefSeq" id="XP_024314030.1">
    <property type="nucleotide sequence ID" value="XM_024458262.1"/>
</dbReference>
<dbReference type="InterPro" id="IPR000742">
    <property type="entry name" value="EGF"/>
</dbReference>
<evidence type="ECO:0000256" key="7">
    <source>
        <dbReference type="ARBA" id="ARBA00022729"/>
    </source>
</evidence>
<evidence type="ECO:0000256" key="11">
    <source>
        <dbReference type="ARBA" id="ARBA00022840"/>
    </source>
</evidence>
<dbReference type="GeneID" id="100830408"/>
<proteinExistence type="predicted"/>
<dbReference type="EnsemblPlants" id="PNT71707">
    <property type="protein sequence ID" value="PNT71707"/>
    <property type="gene ID" value="BRADI_2g34187v3"/>
</dbReference>
<dbReference type="EMBL" id="CM000881">
    <property type="protein sequence ID" value="PNT71709.1"/>
    <property type="molecule type" value="Genomic_DNA"/>
</dbReference>
<dbReference type="RefSeq" id="XP_014754716.1">
    <property type="nucleotide sequence ID" value="XM_014899230.2"/>
</dbReference>
<feature type="compositionally biased region" description="Low complexity" evidence="19">
    <location>
        <begin position="741"/>
        <end position="752"/>
    </location>
</feature>
<dbReference type="InterPro" id="IPR000719">
    <property type="entry name" value="Prot_kinase_dom"/>
</dbReference>
<dbReference type="FunFam" id="1.10.510.10:FF:000084">
    <property type="entry name" value="Wall-associated receptor kinase 2"/>
    <property type="match status" value="1"/>
</dbReference>
<dbReference type="Gramene" id="KQK07264">
    <property type="protein sequence ID" value="KQK07264"/>
    <property type="gene ID" value="BRADI_2g34187v3"/>
</dbReference>
<keyword evidence="15" id="KW-0325">Glycoprotein</keyword>
<dbReference type="EnsemblPlants" id="PNT71710">
    <property type="protein sequence ID" value="PNT71710"/>
    <property type="gene ID" value="BRADI_2g34187v3"/>
</dbReference>
<dbReference type="PROSITE" id="PS01187">
    <property type="entry name" value="EGF_CA"/>
    <property type="match status" value="1"/>
</dbReference>
<evidence type="ECO:0000256" key="18">
    <source>
        <dbReference type="PROSITE-ProRule" id="PRU10141"/>
    </source>
</evidence>
<comment type="caution">
    <text evidence="17">Lacks conserved residue(s) required for the propagation of feature annotation.</text>
</comment>
<keyword evidence="14" id="KW-1015">Disulfide bond</keyword>
<evidence type="ECO:0000256" key="20">
    <source>
        <dbReference type="SAM" id="Phobius"/>
    </source>
</evidence>
<reference evidence="23" key="2">
    <citation type="submission" date="2017-06" db="EMBL/GenBank/DDBJ databases">
        <title>WGS assembly of Brachypodium distachyon.</title>
        <authorList>
            <consortium name="The International Brachypodium Initiative"/>
            <person name="Lucas S."/>
            <person name="Harmon-Smith M."/>
            <person name="Lail K."/>
            <person name="Tice H."/>
            <person name="Grimwood J."/>
            <person name="Bruce D."/>
            <person name="Barry K."/>
            <person name="Shu S."/>
            <person name="Lindquist E."/>
            <person name="Wang M."/>
            <person name="Pitluck S."/>
            <person name="Vogel J.P."/>
            <person name="Garvin D.F."/>
            <person name="Mockler T.C."/>
            <person name="Schmutz J."/>
            <person name="Rokhsar D."/>
            <person name="Bevan M.W."/>
        </authorList>
    </citation>
    <scope>NUCLEOTIDE SEQUENCE</scope>
    <source>
        <strain evidence="23">Bd21</strain>
    </source>
</reference>
<dbReference type="Gene3D" id="3.30.200.20">
    <property type="entry name" value="Phosphorylase Kinase, domain 1"/>
    <property type="match status" value="1"/>
</dbReference>
<dbReference type="Gramene" id="PNT71708">
    <property type="protein sequence ID" value="PNT71708"/>
    <property type="gene ID" value="BRADI_2g34187v3"/>
</dbReference>
<evidence type="ECO:0000313" key="23">
    <source>
        <dbReference type="EMBL" id="KQK07264.1"/>
    </source>
</evidence>
<dbReference type="GO" id="GO:0030247">
    <property type="term" value="F:polysaccharide binding"/>
    <property type="evidence" value="ECO:0007669"/>
    <property type="project" value="InterPro"/>
</dbReference>
<keyword evidence="5" id="KW-0808">Transferase</keyword>
<dbReference type="STRING" id="15368.A0A0Q3G7C9"/>
<dbReference type="SMART" id="SM00181">
    <property type="entry name" value="EGF"/>
    <property type="match status" value="2"/>
</dbReference>
<dbReference type="EMBL" id="CM000881">
    <property type="protein sequence ID" value="PNT71708.1"/>
    <property type="molecule type" value="Genomic_DNA"/>
</dbReference>
<dbReference type="Pfam" id="PF07714">
    <property type="entry name" value="PK_Tyr_Ser-Thr"/>
    <property type="match status" value="1"/>
</dbReference>
<evidence type="ECO:0000256" key="13">
    <source>
        <dbReference type="ARBA" id="ARBA00023136"/>
    </source>
</evidence>
<dbReference type="SMART" id="SM00220">
    <property type="entry name" value="S_TKc"/>
    <property type="match status" value="1"/>
</dbReference>
<keyword evidence="2" id="KW-0723">Serine/threonine-protein kinase</keyword>
<evidence type="ECO:0000256" key="3">
    <source>
        <dbReference type="ARBA" id="ARBA00022536"/>
    </source>
</evidence>
<evidence type="ECO:0000256" key="14">
    <source>
        <dbReference type="ARBA" id="ARBA00023157"/>
    </source>
</evidence>
<dbReference type="EMBL" id="CM000881">
    <property type="protein sequence ID" value="PNT71707.1"/>
    <property type="molecule type" value="Genomic_DNA"/>
</dbReference>
<dbReference type="GO" id="GO:0005886">
    <property type="term" value="C:plasma membrane"/>
    <property type="evidence" value="ECO:0000318"/>
    <property type="project" value="GO_Central"/>
</dbReference>
<keyword evidence="6 20" id="KW-0812">Transmembrane</keyword>
<evidence type="ECO:0000256" key="15">
    <source>
        <dbReference type="ARBA" id="ARBA00023180"/>
    </source>
</evidence>
<dbReference type="EMBL" id="CM000881">
    <property type="protein sequence ID" value="KQK07264.1"/>
    <property type="molecule type" value="Genomic_DNA"/>
</dbReference>
<feature type="transmembrane region" description="Helical" evidence="20">
    <location>
        <begin position="370"/>
        <end position="391"/>
    </location>
</feature>
<evidence type="ECO:0000256" key="10">
    <source>
        <dbReference type="ARBA" id="ARBA00022777"/>
    </source>
</evidence>
<keyword evidence="4" id="KW-0597">Phosphoprotein</keyword>
<feature type="domain" description="Protein kinase" evidence="21">
    <location>
        <begin position="442"/>
        <end position="712"/>
    </location>
</feature>
<dbReference type="InterPro" id="IPR008271">
    <property type="entry name" value="Ser/Thr_kinase_AS"/>
</dbReference>
<dbReference type="SUPFAM" id="SSF56112">
    <property type="entry name" value="Protein kinase-like (PK-like)"/>
    <property type="match status" value="1"/>
</dbReference>
<dbReference type="ExpressionAtlas" id="A0A0Q3G7C9">
    <property type="expression patterns" value="baseline"/>
</dbReference>
<protein>
    <recommendedName>
        <fullName evidence="26">Protein kinase domain-containing protein</fullName>
    </recommendedName>
</protein>
<dbReference type="InterPro" id="IPR011009">
    <property type="entry name" value="Kinase-like_dom_sf"/>
</dbReference>
<dbReference type="InterPro" id="IPR045274">
    <property type="entry name" value="WAK-like"/>
</dbReference>
<dbReference type="Gene3D" id="2.10.25.10">
    <property type="entry name" value="Laminin"/>
    <property type="match status" value="1"/>
</dbReference>
<evidence type="ECO:0000259" key="21">
    <source>
        <dbReference type="PROSITE" id="PS50011"/>
    </source>
</evidence>
<dbReference type="Gramene" id="PNT71709">
    <property type="protein sequence ID" value="PNT71709"/>
    <property type="gene ID" value="BRADI_2g34187v3"/>
</dbReference>
<feature type="region of interest" description="Disordered" evidence="19">
    <location>
        <begin position="737"/>
        <end position="767"/>
    </location>
</feature>
<dbReference type="Pfam" id="PF13947">
    <property type="entry name" value="GUB_WAK_bind"/>
    <property type="match status" value="1"/>
</dbReference>
<dbReference type="PROSITE" id="PS00107">
    <property type="entry name" value="PROTEIN_KINASE_ATP"/>
    <property type="match status" value="1"/>
</dbReference>
<keyword evidence="7" id="KW-0732">Signal</keyword>